<organism evidence="9 10">
    <name type="scientific">Allonocardiopsis opalescens</name>
    <dbReference type="NCBI Taxonomy" id="1144618"/>
    <lineage>
        <taxon>Bacteria</taxon>
        <taxon>Bacillati</taxon>
        <taxon>Actinomycetota</taxon>
        <taxon>Actinomycetes</taxon>
        <taxon>Streptosporangiales</taxon>
        <taxon>Allonocardiopsis</taxon>
    </lineage>
</organism>
<dbReference type="SUPFAM" id="SSF53474">
    <property type="entry name" value="alpha/beta-Hydrolases"/>
    <property type="match status" value="1"/>
</dbReference>
<evidence type="ECO:0000259" key="8">
    <source>
        <dbReference type="Pfam" id="PF02897"/>
    </source>
</evidence>
<dbReference type="Pfam" id="PF00326">
    <property type="entry name" value="Peptidase_S9"/>
    <property type="match status" value="1"/>
</dbReference>
<evidence type="ECO:0000256" key="3">
    <source>
        <dbReference type="ARBA" id="ARBA00022670"/>
    </source>
</evidence>
<dbReference type="Gene3D" id="3.40.50.1820">
    <property type="entry name" value="alpha/beta hydrolase"/>
    <property type="match status" value="1"/>
</dbReference>
<keyword evidence="4" id="KW-0378">Hydrolase</keyword>
<reference evidence="9 10" key="1">
    <citation type="submission" date="2018-03" db="EMBL/GenBank/DDBJ databases">
        <title>Genomic Encyclopedia of Archaeal and Bacterial Type Strains, Phase II (KMG-II): from individual species to whole genera.</title>
        <authorList>
            <person name="Goeker M."/>
        </authorList>
    </citation>
    <scope>NUCLEOTIDE SEQUENCE [LARGE SCALE GENOMIC DNA]</scope>
    <source>
        <strain evidence="9 10">DSM 45601</strain>
    </source>
</reference>
<dbReference type="OrthoDB" id="9801421at2"/>
<protein>
    <recommendedName>
        <fullName evidence="2">prolyl oligopeptidase</fullName>
        <ecNumber evidence="2">3.4.21.26</ecNumber>
    </recommendedName>
</protein>
<sequence length="723" mass="75747">MPASHTAHRFPPARRDPVADVLHGRVVPDPYRWLEDGESAACEVWLAGQAALYAEHARRWPHRTAFTALCAELLGEGGGRAVPVATPPVWRGDRRFELRRADGRQLPVLVVTDPGAPPRTLLDPLDRDPSGTTTLDSWRPSPDGALLAYQLSRTGDERPLLRVLDVASGRDVDSPLIPGRPTPVVWLPDGSGFHYVEGAPSPDRPGRRLLLHRLGTRQADDAVLFETEHPQLSVKASPDGTVLMLSTAPGATSGNALWIADTAGTADGVPAWRPVHDGTAAGTRAVLKFGPGGTVFAITDEDAPFGRLCAVDPADPRSAAWRTIVPERPPAVLADCALLSEPAGGAVRLLVLRTRHGVGELTLHGGDGALLAEVPLPVAGAVSRLTAPPSAGPRAWFIATDFATPPAVYRFDLRDRACAPDAAAPPPAAGTRAPQRPEVRTVDYRSEDGTPVLMRLIGPPGADGPLPTLLTAYGGFGASIAPAYSPAVLAWVRAGGRYAVAHVRGGGEEGTGWHAAGRGSAKPNAVADLAAAAERLVERGWTTPDRLAVRGASHSGLLVAAAITRDPERYAAAVCSDPVTDMVRYPLFGLGRMWTEEFGTADDPDELDTLLGYSPYHRVTPGTRYPAVLLTCARVDPRVNALHTRKLAAALQHATSSDRPVLLRCESGVGHGARSAARWLALQADILAFCAAHTGLAAFDGGAVGATASGALAAAAPDPGGPA</sequence>
<feature type="domain" description="Peptidase S9A N-terminal" evidence="8">
    <location>
        <begin position="11"/>
        <end position="415"/>
    </location>
</feature>
<evidence type="ECO:0000256" key="2">
    <source>
        <dbReference type="ARBA" id="ARBA00011897"/>
    </source>
</evidence>
<evidence type="ECO:0000313" key="10">
    <source>
        <dbReference type="Proteomes" id="UP000237846"/>
    </source>
</evidence>
<dbReference type="SUPFAM" id="SSF50993">
    <property type="entry name" value="Peptidase/esterase 'gauge' domain"/>
    <property type="match status" value="1"/>
</dbReference>
<name>A0A2T0Q234_9ACTN</name>
<dbReference type="InterPro" id="IPR023302">
    <property type="entry name" value="Pept_S9A_N"/>
</dbReference>
<proteinExistence type="predicted"/>
<evidence type="ECO:0000256" key="4">
    <source>
        <dbReference type="ARBA" id="ARBA00022801"/>
    </source>
</evidence>
<dbReference type="InterPro" id="IPR029058">
    <property type="entry name" value="AB_hydrolase_fold"/>
</dbReference>
<dbReference type="InterPro" id="IPR001375">
    <property type="entry name" value="Peptidase_S9_cat"/>
</dbReference>
<feature type="domain" description="Peptidase S9 prolyl oligopeptidase catalytic" evidence="7">
    <location>
        <begin position="488"/>
        <end position="695"/>
    </location>
</feature>
<evidence type="ECO:0000259" key="7">
    <source>
        <dbReference type="Pfam" id="PF00326"/>
    </source>
</evidence>
<keyword evidence="5" id="KW-0720">Serine protease</keyword>
<evidence type="ECO:0000256" key="6">
    <source>
        <dbReference type="SAM" id="MobiDB-lite"/>
    </source>
</evidence>
<evidence type="ECO:0000313" key="9">
    <source>
        <dbReference type="EMBL" id="PRX97738.1"/>
    </source>
</evidence>
<comment type="catalytic activity">
    <reaction evidence="1">
        <text>Hydrolysis of Pro-|-Xaa &gt;&gt; Ala-|-Xaa in oligopeptides.</text>
        <dbReference type="EC" id="3.4.21.26"/>
    </reaction>
</comment>
<dbReference type="AlphaFoldDB" id="A0A2T0Q234"/>
<gene>
    <name evidence="9" type="ORF">CLV72_10588</name>
</gene>
<dbReference type="GO" id="GO:0004252">
    <property type="term" value="F:serine-type endopeptidase activity"/>
    <property type="evidence" value="ECO:0007669"/>
    <property type="project" value="UniProtKB-EC"/>
</dbReference>
<dbReference type="GO" id="GO:0006508">
    <property type="term" value="P:proteolysis"/>
    <property type="evidence" value="ECO:0007669"/>
    <property type="project" value="UniProtKB-KW"/>
</dbReference>
<keyword evidence="3" id="KW-0645">Protease</keyword>
<dbReference type="PANTHER" id="PTHR42881">
    <property type="entry name" value="PROLYL ENDOPEPTIDASE"/>
    <property type="match status" value="1"/>
</dbReference>
<evidence type="ECO:0000256" key="5">
    <source>
        <dbReference type="ARBA" id="ARBA00022825"/>
    </source>
</evidence>
<dbReference type="GO" id="GO:0005829">
    <property type="term" value="C:cytosol"/>
    <property type="evidence" value="ECO:0007669"/>
    <property type="project" value="TreeGrafter"/>
</dbReference>
<dbReference type="EMBL" id="PVZC01000005">
    <property type="protein sequence ID" value="PRX97738.1"/>
    <property type="molecule type" value="Genomic_DNA"/>
</dbReference>
<dbReference type="Gene3D" id="2.130.10.120">
    <property type="entry name" value="Prolyl oligopeptidase, N-terminal domain"/>
    <property type="match status" value="1"/>
</dbReference>
<accession>A0A2T0Q234</accession>
<feature type="region of interest" description="Disordered" evidence="6">
    <location>
        <begin position="115"/>
        <end position="139"/>
    </location>
</feature>
<dbReference type="RefSeq" id="WP_106247346.1">
    <property type="nucleotide sequence ID" value="NZ_PVZC01000005.1"/>
</dbReference>
<dbReference type="Pfam" id="PF02897">
    <property type="entry name" value="Peptidase_S9_N"/>
    <property type="match status" value="1"/>
</dbReference>
<dbReference type="GO" id="GO:0070012">
    <property type="term" value="F:oligopeptidase activity"/>
    <property type="evidence" value="ECO:0007669"/>
    <property type="project" value="TreeGrafter"/>
</dbReference>
<dbReference type="PRINTS" id="PR00862">
    <property type="entry name" value="PROLIGOPTASE"/>
</dbReference>
<dbReference type="EC" id="3.4.21.26" evidence="2"/>
<dbReference type="Proteomes" id="UP000237846">
    <property type="component" value="Unassembled WGS sequence"/>
</dbReference>
<keyword evidence="10" id="KW-1185">Reference proteome</keyword>
<dbReference type="InterPro" id="IPR002470">
    <property type="entry name" value="Peptidase_S9A"/>
</dbReference>
<dbReference type="InterPro" id="IPR051167">
    <property type="entry name" value="Prolyl_oligopep/macrocyclase"/>
</dbReference>
<dbReference type="PANTHER" id="PTHR42881:SF2">
    <property type="entry name" value="PROLYL ENDOPEPTIDASE"/>
    <property type="match status" value="1"/>
</dbReference>
<comment type="caution">
    <text evidence="9">The sequence shown here is derived from an EMBL/GenBank/DDBJ whole genome shotgun (WGS) entry which is preliminary data.</text>
</comment>
<evidence type="ECO:0000256" key="1">
    <source>
        <dbReference type="ARBA" id="ARBA00001070"/>
    </source>
</evidence>